<evidence type="ECO:0000313" key="3">
    <source>
        <dbReference type="Proteomes" id="UP000308549"/>
    </source>
</evidence>
<feature type="compositionally biased region" description="Low complexity" evidence="1">
    <location>
        <begin position="96"/>
        <end position="108"/>
    </location>
</feature>
<feature type="compositionally biased region" description="Gly residues" evidence="1">
    <location>
        <begin position="149"/>
        <end position="162"/>
    </location>
</feature>
<proteinExistence type="predicted"/>
<dbReference type="Proteomes" id="UP000308549">
    <property type="component" value="Unassembled WGS sequence"/>
</dbReference>
<evidence type="ECO:0000256" key="1">
    <source>
        <dbReference type="SAM" id="MobiDB-lite"/>
    </source>
</evidence>
<dbReference type="AlphaFoldDB" id="A0A4U0TVP1"/>
<keyword evidence="3" id="KW-1185">Reference proteome</keyword>
<accession>A0A4U0TVP1</accession>
<feature type="region of interest" description="Disordered" evidence="1">
    <location>
        <begin position="1"/>
        <end position="267"/>
    </location>
</feature>
<feature type="compositionally biased region" description="Low complexity" evidence="1">
    <location>
        <begin position="60"/>
        <end position="89"/>
    </location>
</feature>
<protein>
    <submittedName>
        <fullName evidence="2">Uncharacterized protein</fullName>
    </submittedName>
</protein>
<gene>
    <name evidence="2" type="ORF">B0A50_05123</name>
</gene>
<organism evidence="2 3">
    <name type="scientific">Salinomyces thailandicus</name>
    <dbReference type="NCBI Taxonomy" id="706561"/>
    <lineage>
        <taxon>Eukaryota</taxon>
        <taxon>Fungi</taxon>
        <taxon>Dikarya</taxon>
        <taxon>Ascomycota</taxon>
        <taxon>Pezizomycotina</taxon>
        <taxon>Dothideomycetes</taxon>
        <taxon>Dothideomycetidae</taxon>
        <taxon>Mycosphaerellales</taxon>
        <taxon>Teratosphaeriaceae</taxon>
        <taxon>Salinomyces</taxon>
    </lineage>
</organism>
<comment type="caution">
    <text evidence="2">The sequence shown here is derived from an EMBL/GenBank/DDBJ whole genome shotgun (WGS) entry which is preliminary data.</text>
</comment>
<feature type="compositionally biased region" description="Basic and acidic residues" evidence="1">
    <location>
        <begin position="247"/>
        <end position="261"/>
    </location>
</feature>
<evidence type="ECO:0000313" key="2">
    <source>
        <dbReference type="EMBL" id="TKA26344.1"/>
    </source>
</evidence>
<sequence length="267" mass="27786">MAESPDNDSATVQPASRRRSSFAGETLANLFGTGRQNQPRPVQDAGRNSPPGQYPGPISQAAAQAQRRRVSLTTVGLSGSPTSTSPFGSYRGPGRESISSANSSSIDESAVEEDSAASRDSTSGSTPTTPFARRMSFGARALRDVRGPNTGGGGGGGGGQGQNGTKSPPASKPTADAKPAQAGASLSARDAKGRGSAEFWNENMRTRAERTSSISAQGGLPAPPAHTRAKSVATMDAPIREMPAQPKENRRPDHFQERILKGDFYMD</sequence>
<reference evidence="2 3" key="1">
    <citation type="submission" date="2017-03" db="EMBL/GenBank/DDBJ databases">
        <title>Genomes of endolithic fungi from Antarctica.</title>
        <authorList>
            <person name="Coleine C."/>
            <person name="Masonjones S."/>
            <person name="Stajich J.E."/>
        </authorList>
    </citation>
    <scope>NUCLEOTIDE SEQUENCE [LARGE SCALE GENOMIC DNA]</scope>
    <source>
        <strain evidence="2 3">CCFEE 6315</strain>
    </source>
</reference>
<dbReference type="EMBL" id="NAJL01000029">
    <property type="protein sequence ID" value="TKA26344.1"/>
    <property type="molecule type" value="Genomic_DNA"/>
</dbReference>
<dbReference type="OrthoDB" id="5384020at2759"/>
<feature type="compositionally biased region" description="Polar residues" evidence="1">
    <location>
        <begin position="118"/>
        <end position="129"/>
    </location>
</feature>
<name>A0A4U0TVP1_9PEZI</name>